<keyword evidence="2" id="KW-1185">Reference proteome</keyword>
<accession>A0ACB8X779</accession>
<evidence type="ECO:0000313" key="2">
    <source>
        <dbReference type="Proteomes" id="UP000831701"/>
    </source>
</evidence>
<dbReference type="Proteomes" id="UP000831701">
    <property type="component" value="Chromosome 2"/>
</dbReference>
<comment type="caution">
    <text evidence="1">The sequence shown here is derived from an EMBL/GenBank/DDBJ whole genome shotgun (WGS) entry which is preliminary data.</text>
</comment>
<dbReference type="EMBL" id="CM041532">
    <property type="protein sequence ID" value="KAI3375826.1"/>
    <property type="molecule type" value="Genomic_DNA"/>
</dbReference>
<evidence type="ECO:0000313" key="1">
    <source>
        <dbReference type="EMBL" id="KAI3375826.1"/>
    </source>
</evidence>
<protein>
    <submittedName>
        <fullName evidence="1">Uncharacterized protein</fullName>
    </submittedName>
</protein>
<proteinExistence type="predicted"/>
<sequence>MSIFVFSTLSITYILLLPVCIFILYLGYQQWKKQRSVSTAVTSHSDHFTYHSIAIQMNEFLGFTVFFCGGYFNLPEIMLMGNSVWSVASFDQAQLQLLTCVEHYLAVVHPVTYLGLRQTGEVRIRNISIGCVWFTSFVWLVVLYKSNPALNFILYVCIMVLYIITIFFCNISILCALKRPRPGEVGGNREKVDQSKQRAFYTIMAIMGVLLFRFCGNLITNTIYSLDVLSRSNQCVLMLCQLWFDLPSSLVLPLLFLQRAGKL</sequence>
<reference evidence="1" key="1">
    <citation type="submission" date="2022-04" db="EMBL/GenBank/DDBJ databases">
        <title>Jade perch genome.</title>
        <authorList>
            <person name="Chao B."/>
        </authorList>
    </citation>
    <scope>NUCLEOTIDE SEQUENCE</scope>
    <source>
        <strain evidence="1">CB-2022</strain>
    </source>
</reference>
<name>A0ACB8X779_9TELE</name>
<organism evidence="1 2">
    <name type="scientific">Scortum barcoo</name>
    <name type="common">barcoo grunter</name>
    <dbReference type="NCBI Taxonomy" id="214431"/>
    <lineage>
        <taxon>Eukaryota</taxon>
        <taxon>Metazoa</taxon>
        <taxon>Chordata</taxon>
        <taxon>Craniata</taxon>
        <taxon>Vertebrata</taxon>
        <taxon>Euteleostomi</taxon>
        <taxon>Actinopterygii</taxon>
        <taxon>Neopterygii</taxon>
        <taxon>Teleostei</taxon>
        <taxon>Neoteleostei</taxon>
        <taxon>Acanthomorphata</taxon>
        <taxon>Eupercaria</taxon>
        <taxon>Centrarchiformes</taxon>
        <taxon>Terapontoidei</taxon>
        <taxon>Terapontidae</taxon>
        <taxon>Scortum</taxon>
    </lineage>
</organism>
<gene>
    <name evidence="1" type="ORF">L3Q82_003751</name>
</gene>